<dbReference type="SMART" id="SM00015">
    <property type="entry name" value="IQ"/>
    <property type="match status" value="9"/>
</dbReference>
<dbReference type="PROSITE" id="PS50096">
    <property type="entry name" value="IQ"/>
    <property type="match status" value="5"/>
</dbReference>
<dbReference type="GO" id="GO:0000146">
    <property type="term" value="F:microfilament motor activity"/>
    <property type="evidence" value="ECO:0007669"/>
    <property type="project" value="TreeGrafter"/>
</dbReference>
<keyword evidence="7" id="KW-0175">Coiled coil</keyword>
<feature type="compositionally biased region" description="Pro residues" evidence="8">
    <location>
        <begin position="1512"/>
        <end position="1524"/>
    </location>
</feature>
<keyword evidence="2 6" id="KW-0067">ATP-binding</keyword>
<feature type="compositionally biased region" description="Low complexity" evidence="8">
    <location>
        <begin position="1619"/>
        <end position="1628"/>
    </location>
</feature>
<dbReference type="GO" id="GO:0016020">
    <property type="term" value="C:membrane"/>
    <property type="evidence" value="ECO:0007669"/>
    <property type="project" value="TreeGrafter"/>
</dbReference>
<dbReference type="Gene3D" id="1.20.5.190">
    <property type="match status" value="1"/>
</dbReference>
<feature type="domain" description="Myosin motor" evidence="9">
    <location>
        <begin position="5"/>
        <end position="703"/>
    </location>
</feature>
<dbReference type="FunFam" id="1.10.10.820:FF:000001">
    <property type="entry name" value="Myosin heavy chain"/>
    <property type="match status" value="1"/>
</dbReference>
<evidence type="ECO:0000313" key="10">
    <source>
        <dbReference type="EMBL" id="KAK3241344.1"/>
    </source>
</evidence>
<keyword evidence="5 6" id="KW-0009">Actin-binding</keyword>
<evidence type="ECO:0000256" key="2">
    <source>
        <dbReference type="ARBA" id="ARBA00022840"/>
    </source>
</evidence>
<feature type="coiled-coil region" evidence="7">
    <location>
        <begin position="1168"/>
        <end position="1223"/>
    </location>
</feature>
<evidence type="ECO:0000256" key="5">
    <source>
        <dbReference type="ARBA" id="ARBA00023203"/>
    </source>
</evidence>
<comment type="caution">
    <text evidence="10">The sequence shown here is derived from an EMBL/GenBank/DDBJ whole genome shotgun (WGS) entry which is preliminary data.</text>
</comment>
<dbReference type="Gene3D" id="3.40.850.10">
    <property type="entry name" value="Kinesin motor domain"/>
    <property type="match status" value="1"/>
</dbReference>
<dbReference type="GO" id="GO:0005524">
    <property type="term" value="F:ATP binding"/>
    <property type="evidence" value="ECO:0007669"/>
    <property type="project" value="UniProtKB-UniRule"/>
</dbReference>
<feature type="region of interest" description="Disordered" evidence="8">
    <location>
        <begin position="1240"/>
        <end position="1628"/>
    </location>
</feature>
<evidence type="ECO:0000256" key="6">
    <source>
        <dbReference type="PROSITE-ProRule" id="PRU00782"/>
    </source>
</evidence>
<name>A0AAE0EV37_9CHLO</name>
<sequence length="1628" mass="180641">MNTVSVVNDLIELHDADDEAIMFNLAERFKADNYYTCVGPVLIAINPYKWLDIYGQKEIDNHFAQKVHDCPPHIYGTADAAYRSMLRNRQPQAIVISGESGAGKTEAAKLIMKYIFAASQLKANKLGKSCMMNTDEDGLTRRILATNTALEAFGNAKTTRNDNSSRFGKYTLLQFDYDGKPLGAKISHYLLEKTRVVAQAEGERNYHIFYQMLSGADSKQRTTLHLLPVEQYKYLSSGNCFTVQGVDDSKVWKETFESLEIIGLTPEQIQQVMMVMSAILLLGNVEFREKSDGYAELCEGAKELLSKIAGLLSVDSEYLEESLMLHSLQAGGKGVRRKSLENVSQAEALKVANTLPQAEESRNSLAKALYQKYFRWLISTMNEAMISDNYQASIGILDIYGFEIFDHNSLEQLCINYANEKLQHGFIKQVFVQEQEEYRREGIEWVDVDFKDNYGCVEVIEMKGVGILPALDEQCAMPRGTDGAWAQGLFQAHCGAKKHGYFTRPRMGEESFLLSHYAGKVAYEIKGCVNKNRDFLHHDALDMLHTSELALVQGMVEDLEVQVTARAKNTVSYHFRNNLHELMELLESSNRHYVRAIKPNLNKKAGEFDPKMILAQLAYNGVQETIRVRRSGYPFRYIFADFVQRYFMLMDKTERDGVEAVDLCPMLMDAGGVPRGKEIWQVGRTKIFIKSDVPIMQLEKAREVLVARHVLRIQVMWRGFKVREWFHALKAATIVVQKNAHRARCQRIYRRRRQGLIRLQAVQRMRVARAYFQRYRRATIACQAALKGRICRAAFLALVALRQQSASTLQRTLRGWLQRRRYLRLRVAFVKVHAGARGLVARRKYARMRRGFILLQAQQRMRSARAAYRREYANVVRCQAETRRLVERNRYKRARYVLTLVQACTRRLQALQRYRIMRRGFIRCQAQQRMRSARAAYRRDYANVVRCQAETRRLVERNRYKRVCYVLTLVQACTRRLQALQRYRIMRRGFIRCQVVYRGHLAAKRYREMIRPLQKYSRSRAEVNRYMVLAWGTAPPLSRKVACGAPLPAAEPPTQPALRKPAVRTPMVTGEAARHAEGVQLMLEVSAEGEVAATLTDATPAGVQVADAGAEIPPAGAGGQASCGGASFPVSTSTPEAGPTEEELARMRRMVRAERAEALQCASGVESQSLLKRKKHELEKRVAAAQRQLAETRQKAAAVVKTKEELKVKIAATKKSLEDAKTATAEARKNAPEQNALVMAEQAARTQQQVPGRRTSVKDLTKEIGQPRPRSLSKAPTIVIDGAVSKSRSLFEGGKPDSDSSPSSMTASSVTPADASLDAKAIATPEPAAATANVTPQPAAVTTLSEAASPANTEAASAAGTQDAGSAQEKPAGSKSRGIGDIRKQFESKQFESSSAPLKSTAPKGVAPKVGSVKAGGQPPTPPAESATAARQTVEASAAPRPPPSNSPTTGQSTTNVNGHGQQAQSPTAKQLSATTAPPEPATATVSIDKFPCVVSPRADDPPRRASSVSSPYPPSTPPPPPATPSKQPTDPFESSKTVSPLSDSSDHSDLSESAESPRRPRTSALFFSNPNKPVPIDDGGRRRSASTPHGGQVQRNSPASSTGSENGTSKEVKKKKSSLFGSFFGRK</sequence>
<evidence type="ECO:0000256" key="7">
    <source>
        <dbReference type="SAM" id="Coils"/>
    </source>
</evidence>
<evidence type="ECO:0000256" key="8">
    <source>
        <dbReference type="SAM" id="MobiDB-lite"/>
    </source>
</evidence>
<dbReference type="Gene3D" id="1.20.120.720">
    <property type="entry name" value="Myosin VI head, motor domain, U50 subdomain"/>
    <property type="match status" value="1"/>
</dbReference>
<keyword evidence="11" id="KW-1185">Reference proteome</keyword>
<evidence type="ECO:0000256" key="1">
    <source>
        <dbReference type="ARBA" id="ARBA00022741"/>
    </source>
</evidence>
<dbReference type="PROSITE" id="PS51456">
    <property type="entry name" value="MYOSIN_MOTOR"/>
    <property type="match status" value="1"/>
</dbReference>
<feature type="compositionally biased region" description="Low complexity" evidence="8">
    <location>
        <begin position="1299"/>
        <end position="1336"/>
    </location>
</feature>
<keyword evidence="3 6" id="KW-0518">Myosin</keyword>
<dbReference type="GO" id="GO:0007015">
    <property type="term" value="P:actin filament organization"/>
    <property type="evidence" value="ECO:0007669"/>
    <property type="project" value="TreeGrafter"/>
</dbReference>
<feature type="compositionally biased region" description="Low complexity" evidence="8">
    <location>
        <begin position="1474"/>
        <end position="1485"/>
    </location>
</feature>
<dbReference type="PANTHER" id="PTHR13140">
    <property type="entry name" value="MYOSIN"/>
    <property type="match status" value="1"/>
</dbReference>
<protein>
    <recommendedName>
        <fullName evidence="9">Myosin motor domain-containing protein</fullName>
    </recommendedName>
</protein>
<evidence type="ECO:0000313" key="11">
    <source>
        <dbReference type="Proteomes" id="UP001190700"/>
    </source>
</evidence>
<dbReference type="SUPFAM" id="SSF52540">
    <property type="entry name" value="P-loop containing nucleoside triphosphate hydrolases"/>
    <property type="match status" value="1"/>
</dbReference>
<dbReference type="InterPro" id="IPR036961">
    <property type="entry name" value="Kinesin_motor_dom_sf"/>
</dbReference>
<dbReference type="Pfam" id="PF00063">
    <property type="entry name" value="Myosin_head"/>
    <property type="match status" value="1"/>
</dbReference>
<dbReference type="GO" id="GO:0016459">
    <property type="term" value="C:myosin complex"/>
    <property type="evidence" value="ECO:0007669"/>
    <property type="project" value="UniProtKB-KW"/>
</dbReference>
<dbReference type="Gene3D" id="1.10.10.820">
    <property type="match status" value="1"/>
</dbReference>
<proteinExistence type="inferred from homology"/>
<dbReference type="CDD" id="cd00124">
    <property type="entry name" value="MYSc"/>
    <property type="match status" value="1"/>
</dbReference>
<dbReference type="Gene3D" id="1.20.5.4820">
    <property type="match status" value="1"/>
</dbReference>
<feature type="compositionally biased region" description="Basic and acidic residues" evidence="8">
    <location>
        <begin position="1378"/>
        <end position="1390"/>
    </location>
</feature>
<feature type="compositionally biased region" description="Basic and acidic residues" evidence="8">
    <location>
        <begin position="1545"/>
        <end position="1559"/>
    </location>
</feature>
<evidence type="ECO:0000259" key="9">
    <source>
        <dbReference type="PROSITE" id="PS51456"/>
    </source>
</evidence>
<feature type="compositionally biased region" description="Polar residues" evidence="8">
    <location>
        <begin position="1449"/>
        <end position="1473"/>
    </location>
</feature>
<dbReference type="InterPro" id="IPR027417">
    <property type="entry name" value="P-loop_NTPase"/>
</dbReference>
<evidence type="ECO:0000256" key="4">
    <source>
        <dbReference type="ARBA" id="ARBA00023175"/>
    </source>
</evidence>
<reference evidence="10 11" key="1">
    <citation type="journal article" date="2015" name="Genome Biol. Evol.">
        <title>Comparative Genomics of a Bacterivorous Green Alga Reveals Evolutionary Causalities and Consequences of Phago-Mixotrophic Mode of Nutrition.</title>
        <authorList>
            <person name="Burns J.A."/>
            <person name="Paasch A."/>
            <person name="Narechania A."/>
            <person name="Kim E."/>
        </authorList>
    </citation>
    <scope>NUCLEOTIDE SEQUENCE [LARGE SCALE GENOMIC DNA]</scope>
    <source>
        <strain evidence="10 11">PLY_AMNH</strain>
    </source>
</reference>
<dbReference type="GO" id="GO:0005737">
    <property type="term" value="C:cytoplasm"/>
    <property type="evidence" value="ECO:0007669"/>
    <property type="project" value="TreeGrafter"/>
</dbReference>
<dbReference type="Gene3D" id="1.20.58.530">
    <property type="match status" value="1"/>
</dbReference>
<dbReference type="Proteomes" id="UP001190700">
    <property type="component" value="Unassembled WGS sequence"/>
</dbReference>
<dbReference type="GO" id="GO:0051015">
    <property type="term" value="F:actin filament binding"/>
    <property type="evidence" value="ECO:0007669"/>
    <property type="project" value="TreeGrafter"/>
</dbReference>
<accession>A0AAE0EV37</accession>
<dbReference type="PANTHER" id="PTHR13140:SF706">
    <property type="entry name" value="DILUTE CLASS UNCONVENTIONAL MYOSIN, ISOFORM C"/>
    <property type="match status" value="1"/>
</dbReference>
<keyword evidence="4 6" id="KW-0505">Motor protein</keyword>
<keyword evidence="1 6" id="KW-0547">Nucleotide-binding</keyword>
<feature type="compositionally biased region" description="Low complexity" evidence="8">
    <location>
        <begin position="1345"/>
        <end position="1359"/>
    </location>
</feature>
<feature type="binding site" evidence="6">
    <location>
        <begin position="98"/>
        <end position="105"/>
    </location>
    <ligand>
        <name>ATP</name>
        <dbReference type="ChEBI" id="CHEBI:30616"/>
    </ligand>
</feature>
<comment type="similarity">
    <text evidence="6">Belongs to the TRAFAC class myosin-kinesin ATPase superfamily. Myosin family.</text>
</comment>
<dbReference type="InterPro" id="IPR001609">
    <property type="entry name" value="Myosin_head_motor_dom-like"/>
</dbReference>
<organism evidence="10 11">
    <name type="scientific">Cymbomonas tetramitiformis</name>
    <dbReference type="NCBI Taxonomy" id="36881"/>
    <lineage>
        <taxon>Eukaryota</taxon>
        <taxon>Viridiplantae</taxon>
        <taxon>Chlorophyta</taxon>
        <taxon>Pyramimonadophyceae</taxon>
        <taxon>Pyramimonadales</taxon>
        <taxon>Pyramimonadaceae</taxon>
        <taxon>Cymbomonas</taxon>
    </lineage>
</organism>
<feature type="compositionally biased region" description="Polar residues" evidence="8">
    <location>
        <begin position="1586"/>
        <end position="1610"/>
    </location>
</feature>
<dbReference type="SMART" id="SM00242">
    <property type="entry name" value="MYSc"/>
    <property type="match status" value="1"/>
</dbReference>
<gene>
    <name evidence="10" type="ORF">CYMTET_48878</name>
</gene>
<evidence type="ECO:0000256" key="3">
    <source>
        <dbReference type="ARBA" id="ARBA00023123"/>
    </source>
</evidence>
<dbReference type="GO" id="GO:0030048">
    <property type="term" value="P:actin filament-based movement"/>
    <property type="evidence" value="ECO:0007669"/>
    <property type="project" value="UniProtKB-ARBA"/>
</dbReference>
<dbReference type="PRINTS" id="PR00193">
    <property type="entry name" value="MYOSINHEAVY"/>
</dbReference>
<feature type="region of interest" description="Actin-binding" evidence="6">
    <location>
        <begin position="579"/>
        <end position="601"/>
    </location>
</feature>
<dbReference type="EMBL" id="LGRX02033410">
    <property type="protein sequence ID" value="KAK3241344.1"/>
    <property type="molecule type" value="Genomic_DNA"/>
</dbReference>
<feature type="compositionally biased region" description="Polar residues" evidence="8">
    <location>
        <begin position="1527"/>
        <end position="1539"/>
    </location>
</feature>
<dbReference type="InterPro" id="IPR000048">
    <property type="entry name" value="IQ_motif_EF-hand-BS"/>
</dbReference>